<keyword evidence="3" id="KW-1185">Reference proteome</keyword>
<dbReference type="InterPro" id="IPR035985">
    <property type="entry name" value="Ubiquitin-activating_enz"/>
</dbReference>
<dbReference type="GO" id="GO:0005737">
    <property type="term" value="C:cytoplasm"/>
    <property type="evidence" value="ECO:0007669"/>
    <property type="project" value="TreeGrafter"/>
</dbReference>
<dbReference type="InterPro" id="IPR045886">
    <property type="entry name" value="ThiF/MoeB/HesA"/>
</dbReference>
<dbReference type="GO" id="GO:0008641">
    <property type="term" value="F:ubiquitin-like modifier activating enzyme activity"/>
    <property type="evidence" value="ECO:0007669"/>
    <property type="project" value="InterPro"/>
</dbReference>
<reference evidence="2 3" key="1">
    <citation type="submission" date="2020-02" db="EMBL/GenBank/DDBJ databases">
        <authorList>
            <person name="Hogendoorn C."/>
        </authorList>
    </citation>
    <scope>NUCLEOTIDE SEQUENCE [LARGE SCALE GENOMIC DNA]</scope>
    <source>
        <strain evidence="2">R501</strain>
    </source>
</reference>
<name>A0A6F8ZGD4_9FIRM</name>
<gene>
    <name evidence="2" type="ORF">R50_1334</name>
</gene>
<accession>A0A6F8ZGD4</accession>
<dbReference type="Proteomes" id="UP000503399">
    <property type="component" value="Chromosome"/>
</dbReference>
<dbReference type="PANTHER" id="PTHR10953:SF102">
    <property type="entry name" value="ADENYLYLTRANSFERASE AND SULFURTRANSFERASE MOCS3"/>
    <property type="match status" value="1"/>
</dbReference>
<dbReference type="Pfam" id="PF00899">
    <property type="entry name" value="ThiF"/>
    <property type="match status" value="1"/>
</dbReference>
<proteinExistence type="predicted"/>
<protein>
    <submittedName>
        <fullName evidence="2">ThiF domain-containing protein</fullName>
    </submittedName>
</protein>
<dbReference type="AlphaFoldDB" id="A0A6F8ZGD4"/>
<dbReference type="SUPFAM" id="SSF69572">
    <property type="entry name" value="Activating enzymes of the ubiquitin-like proteins"/>
    <property type="match status" value="1"/>
</dbReference>
<dbReference type="KEGG" id="hfv:R50_1334"/>
<dbReference type="Gene3D" id="3.40.50.720">
    <property type="entry name" value="NAD(P)-binding Rossmann-like Domain"/>
    <property type="match status" value="1"/>
</dbReference>
<sequence length="263" mass="27777">MTTVAGDRERIRRLLTLPQVRPAQARRLAAARVAIIGMGGLGNAAAQYLAAQGVGQLLLLDPDRVEASNLGRQVLFDPTQVGLPKVEAAAARLSRQNPACMIRPVARAFTAVDGFAPGEVDLILDGTDNGATREVLNRVAVETGIPVIFAGAVGYEALVYGVGAGGRPCLQCAFGPVQEADRSCARDGILGPVVGLAGVLQAVEALKVLLEVGEPPWGRLWSWDLFHDHARVVRMPPREDCAVCGSRRASRGPETRGGTYADI</sequence>
<evidence type="ECO:0000313" key="2">
    <source>
        <dbReference type="EMBL" id="CAB1128840.1"/>
    </source>
</evidence>
<feature type="domain" description="THIF-type NAD/FAD binding fold" evidence="1">
    <location>
        <begin position="13"/>
        <end position="242"/>
    </location>
</feature>
<evidence type="ECO:0000313" key="3">
    <source>
        <dbReference type="Proteomes" id="UP000503399"/>
    </source>
</evidence>
<dbReference type="GO" id="GO:0016779">
    <property type="term" value="F:nucleotidyltransferase activity"/>
    <property type="evidence" value="ECO:0007669"/>
    <property type="project" value="TreeGrafter"/>
</dbReference>
<dbReference type="PANTHER" id="PTHR10953">
    <property type="entry name" value="UBIQUITIN-ACTIVATING ENZYME E1"/>
    <property type="match status" value="1"/>
</dbReference>
<evidence type="ECO:0000259" key="1">
    <source>
        <dbReference type="Pfam" id="PF00899"/>
    </source>
</evidence>
<dbReference type="CDD" id="cd00757">
    <property type="entry name" value="ThiF_MoeB_HesA_family"/>
    <property type="match status" value="1"/>
</dbReference>
<organism evidence="2 3">
    <name type="scientific">Candidatus Hydrogenisulfobacillus filiaventi</name>
    <dbReference type="NCBI Taxonomy" id="2707344"/>
    <lineage>
        <taxon>Bacteria</taxon>
        <taxon>Bacillati</taxon>
        <taxon>Bacillota</taxon>
        <taxon>Clostridia</taxon>
        <taxon>Eubacteriales</taxon>
        <taxon>Clostridiales Family XVII. Incertae Sedis</taxon>
        <taxon>Candidatus Hydrogenisulfobacillus</taxon>
    </lineage>
</organism>
<dbReference type="GO" id="GO:0004792">
    <property type="term" value="F:thiosulfate-cyanide sulfurtransferase activity"/>
    <property type="evidence" value="ECO:0007669"/>
    <property type="project" value="TreeGrafter"/>
</dbReference>
<dbReference type="InterPro" id="IPR000594">
    <property type="entry name" value="ThiF_NAD_FAD-bd"/>
</dbReference>
<dbReference type="EMBL" id="LR778114">
    <property type="protein sequence ID" value="CAB1128840.1"/>
    <property type="molecule type" value="Genomic_DNA"/>
</dbReference>